<dbReference type="OMA" id="YPFDELH"/>
<keyword evidence="2" id="KW-1185">Reference proteome</keyword>
<dbReference type="EnsemblPlants" id="ORGLA10G0164800.1">
    <property type="protein sequence ID" value="ORGLA10G0164800.1"/>
    <property type="gene ID" value="ORGLA10G0164800"/>
</dbReference>
<reference evidence="2" key="2">
    <citation type="submission" date="2018-04" db="EMBL/GenBank/DDBJ databases">
        <title>OglaRS2 (Oryza glaberrima Reference Sequence Version 2).</title>
        <authorList>
            <person name="Zhang J."/>
            <person name="Kudrna D."/>
            <person name="Lee S."/>
            <person name="Talag J."/>
            <person name="Rajasekar S."/>
            <person name="Wing R.A."/>
        </authorList>
    </citation>
    <scope>NUCLEOTIDE SEQUENCE [LARGE SCALE GENOMIC DNA]</scope>
    <source>
        <strain evidence="2">cv. IRGC 96717</strain>
    </source>
</reference>
<dbReference type="AlphaFoldDB" id="I1QWR5"/>
<sequence>MLAYDVFLRLHLRQRVGVHEAEQQLERLRLHVFNVHDSSSVALLHRAVERRPEDRRPRREHAPVRGERLAADLKHHIRALLGLQQVAELLVHVGRGHGYKGFDGEYLGRLLGADLTDDDNVAPDGERIVPKIIGLLEIYPFDELHIAPTTRILEIKCLYGPVFQRRLLLHLVSETKLELRLHRQTHVGLFFF</sequence>
<dbReference type="HOGENOM" id="CLU_1417185_0_0_1"/>
<reference evidence="1" key="1">
    <citation type="submission" date="2015-06" db="UniProtKB">
        <authorList>
            <consortium name="EnsemblPlants"/>
        </authorList>
    </citation>
    <scope>IDENTIFICATION</scope>
</reference>
<dbReference type="Proteomes" id="UP000007306">
    <property type="component" value="Unassembled WGS sequence"/>
</dbReference>
<dbReference type="Gramene" id="ORGLA10G0164800.1">
    <property type="protein sequence ID" value="ORGLA10G0164800.1"/>
    <property type="gene ID" value="ORGLA10G0164800"/>
</dbReference>
<name>I1QWR5_ORYGL</name>
<accession>I1QWR5</accession>
<evidence type="ECO:0000313" key="1">
    <source>
        <dbReference type="EnsemblPlants" id="ORGLA10G0164800.1"/>
    </source>
</evidence>
<proteinExistence type="predicted"/>
<organism evidence="1 2">
    <name type="scientific">Oryza glaberrima</name>
    <name type="common">African rice</name>
    <dbReference type="NCBI Taxonomy" id="4538"/>
    <lineage>
        <taxon>Eukaryota</taxon>
        <taxon>Viridiplantae</taxon>
        <taxon>Streptophyta</taxon>
        <taxon>Embryophyta</taxon>
        <taxon>Tracheophyta</taxon>
        <taxon>Spermatophyta</taxon>
        <taxon>Magnoliopsida</taxon>
        <taxon>Liliopsida</taxon>
        <taxon>Poales</taxon>
        <taxon>Poaceae</taxon>
        <taxon>BOP clade</taxon>
        <taxon>Oryzoideae</taxon>
        <taxon>Oryzeae</taxon>
        <taxon>Oryzinae</taxon>
        <taxon>Oryza</taxon>
    </lineage>
</organism>
<protein>
    <submittedName>
        <fullName evidence="1">Uncharacterized protein</fullName>
    </submittedName>
</protein>
<evidence type="ECO:0000313" key="2">
    <source>
        <dbReference type="Proteomes" id="UP000007306"/>
    </source>
</evidence>